<proteinExistence type="inferred from homology"/>
<dbReference type="PATRIC" id="fig|199198.4.peg.3665"/>
<dbReference type="GO" id="GO:0046872">
    <property type="term" value="F:metal ion binding"/>
    <property type="evidence" value="ECO:0007669"/>
    <property type="project" value="UniProtKB-KW"/>
</dbReference>
<feature type="binding site" evidence="13">
    <location>
        <position position="122"/>
    </location>
    <ligand>
        <name>Mg(2+)</name>
        <dbReference type="ChEBI" id="CHEBI:18420"/>
        <label>1</label>
    </ligand>
</feature>
<feature type="binding site" evidence="13">
    <location>
        <position position="102"/>
    </location>
    <ligand>
        <name>Mg(2+)</name>
        <dbReference type="ChEBI" id="CHEBI:18420"/>
        <label>1</label>
    </ligand>
</feature>
<evidence type="ECO:0000256" key="13">
    <source>
        <dbReference type="PIRSR" id="PIRSR604385-2"/>
    </source>
</evidence>
<comment type="cofactor">
    <cofactor evidence="1 13">
        <name>Mg(2+)</name>
        <dbReference type="ChEBI" id="CHEBI:18420"/>
    </cofactor>
</comment>
<keyword evidence="6" id="KW-0378">Hydrolase</keyword>
<dbReference type="SUPFAM" id="SSF55811">
    <property type="entry name" value="Nudix"/>
    <property type="match status" value="1"/>
</dbReference>
<dbReference type="InterPro" id="IPR020084">
    <property type="entry name" value="NUDIX_hydrolase_CS"/>
</dbReference>
<evidence type="ECO:0000256" key="3">
    <source>
        <dbReference type="ARBA" id="ARBA00012453"/>
    </source>
</evidence>
<keyword evidence="5 13" id="KW-0479">Metal-binding</keyword>
<comment type="caution">
    <text evidence="17">The sequence shown here is derived from an EMBL/GenBank/DDBJ whole genome shotgun (WGS) entry which is preliminary data.</text>
</comment>
<name>A0A0L8IMH1_PSESX</name>
<evidence type="ECO:0000313" key="17">
    <source>
        <dbReference type="EMBL" id="KPW15899.1"/>
    </source>
</evidence>
<protein>
    <recommendedName>
        <fullName evidence="4">ADP-ribose pyrophosphatase</fullName>
        <ecNumber evidence="3">3.6.1.13</ecNumber>
    </recommendedName>
    <alternativeName>
        <fullName evidence="9">ADP-ribose diphosphatase</fullName>
    </alternativeName>
    <alternativeName>
        <fullName evidence="11">ADP-ribose phosphohydrolase</fullName>
    </alternativeName>
    <alternativeName>
        <fullName evidence="10">Adenosine diphosphoribose pyrophosphatase</fullName>
    </alternativeName>
</protein>
<dbReference type="Pfam" id="PF00293">
    <property type="entry name" value="NUDIX"/>
    <property type="match status" value="1"/>
</dbReference>
<dbReference type="NCBIfam" id="TIGR00052">
    <property type="entry name" value="nudix-type nucleoside diphosphatase, YffH/AdpP family"/>
    <property type="match status" value="1"/>
</dbReference>
<dbReference type="InterPro" id="IPR000086">
    <property type="entry name" value="NUDIX_hydrolase_dom"/>
</dbReference>
<evidence type="ECO:0000256" key="14">
    <source>
        <dbReference type="PIRSR" id="PIRSR604385-3"/>
    </source>
</evidence>
<evidence type="ECO:0000256" key="7">
    <source>
        <dbReference type="ARBA" id="ARBA00022842"/>
    </source>
</evidence>
<evidence type="ECO:0000256" key="2">
    <source>
        <dbReference type="ARBA" id="ARBA00007482"/>
    </source>
</evidence>
<evidence type="ECO:0000256" key="1">
    <source>
        <dbReference type="ARBA" id="ARBA00001946"/>
    </source>
</evidence>
<dbReference type="GO" id="GO:0005829">
    <property type="term" value="C:cytosol"/>
    <property type="evidence" value="ECO:0007669"/>
    <property type="project" value="TreeGrafter"/>
</dbReference>
<feature type="compositionally biased region" description="Polar residues" evidence="15">
    <location>
        <begin position="1"/>
        <end position="18"/>
    </location>
</feature>
<dbReference type="Gene3D" id="3.90.79.10">
    <property type="entry name" value="Nucleoside Triphosphate Pyrophosphohydrolase"/>
    <property type="match status" value="1"/>
</dbReference>
<comment type="catalytic activity">
    <reaction evidence="12">
        <text>ADP-D-ribose + H2O = D-ribose 5-phosphate + AMP + 2 H(+)</text>
        <dbReference type="Rhea" id="RHEA:10412"/>
        <dbReference type="ChEBI" id="CHEBI:15377"/>
        <dbReference type="ChEBI" id="CHEBI:15378"/>
        <dbReference type="ChEBI" id="CHEBI:57967"/>
        <dbReference type="ChEBI" id="CHEBI:78346"/>
        <dbReference type="ChEBI" id="CHEBI:456215"/>
        <dbReference type="EC" id="3.6.1.13"/>
    </reaction>
</comment>
<dbReference type="GO" id="GO:0019144">
    <property type="term" value="F:ADP-sugar diphosphatase activity"/>
    <property type="evidence" value="ECO:0007669"/>
    <property type="project" value="TreeGrafter"/>
</dbReference>
<feature type="region of interest" description="Disordered" evidence="15">
    <location>
        <begin position="1"/>
        <end position="20"/>
    </location>
</feature>
<evidence type="ECO:0000256" key="5">
    <source>
        <dbReference type="ARBA" id="ARBA00022723"/>
    </source>
</evidence>
<feature type="short sequence motif" description="Nudix box" evidence="14">
    <location>
        <begin position="103"/>
        <end position="125"/>
    </location>
</feature>
<dbReference type="GO" id="GO:0019693">
    <property type="term" value="P:ribose phosphate metabolic process"/>
    <property type="evidence" value="ECO:0007669"/>
    <property type="project" value="TreeGrafter"/>
</dbReference>
<dbReference type="InterPro" id="IPR004385">
    <property type="entry name" value="NDP_pyrophosphatase"/>
</dbReference>
<organism evidence="17 18">
    <name type="scientific">Pseudomonas syringae pv. aceris</name>
    <dbReference type="NCBI Taxonomy" id="199198"/>
    <lineage>
        <taxon>Bacteria</taxon>
        <taxon>Pseudomonadati</taxon>
        <taxon>Pseudomonadota</taxon>
        <taxon>Gammaproteobacteria</taxon>
        <taxon>Pseudomonadales</taxon>
        <taxon>Pseudomonadaceae</taxon>
        <taxon>Pseudomonas</taxon>
        <taxon>Pseudomonas syringae</taxon>
    </lineage>
</organism>
<dbReference type="GO" id="GO:0047631">
    <property type="term" value="F:ADP-ribose diphosphatase activity"/>
    <property type="evidence" value="ECO:0007669"/>
    <property type="project" value="UniProtKB-EC"/>
</dbReference>
<dbReference type="GO" id="GO:0006753">
    <property type="term" value="P:nucleoside phosphate metabolic process"/>
    <property type="evidence" value="ECO:0007669"/>
    <property type="project" value="TreeGrafter"/>
</dbReference>
<accession>A0A0L8IMH1</accession>
<dbReference type="CDD" id="cd24155">
    <property type="entry name" value="NUDIX_ADPRase"/>
    <property type="match status" value="1"/>
</dbReference>
<evidence type="ECO:0000256" key="8">
    <source>
        <dbReference type="ARBA" id="ARBA00025164"/>
    </source>
</evidence>
<dbReference type="PANTHER" id="PTHR11839:SF5">
    <property type="entry name" value="ADP-RIBOSE PYROPHOSPHATASE"/>
    <property type="match status" value="1"/>
</dbReference>
<dbReference type="PROSITE" id="PS51462">
    <property type="entry name" value="NUDIX"/>
    <property type="match status" value="1"/>
</dbReference>
<gene>
    <name evidence="17" type="ORF">ALO91_00529</name>
</gene>
<reference evidence="17 18" key="1">
    <citation type="submission" date="2015-09" db="EMBL/GenBank/DDBJ databases">
        <title>Genome announcement of multiple Pseudomonas syringae strains.</title>
        <authorList>
            <person name="Thakur S."/>
            <person name="Wang P.W."/>
            <person name="Gong Y."/>
            <person name="Weir B.S."/>
            <person name="Guttman D.S."/>
        </authorList>
    </citation>
    <scope>NUCLEOTIDE SEQUENCE [LARGE SCALE GENOMIC DNA]</scope>
    <source>
        <strain evidence="17 18">ICMP2802</strain>
    </source>
</reference>
<comment type="function">
    <text evidence="8">Acts on ADP-mannose and ADP-glucose as well as ADP-ribose. Prevents glycogen biosynthesis. The reaction catalyzed by this enzyme is a limiting step of the gluconeogenic process.</text>
</comment>
<dbReference type="PANTHER" id="PTHR11839">
    <property type="entry name" value="UDP/ADP-SUGAR PYROPHOSPHATASE"/>
    <property type="match status" value="1"/>
</dbReference>
<evidence type="ECO:0000256" key="11">
    <source>
        <dbReference type="ARBA" id="ARBA00033056"/>
    </source>
</evidence>
<sequence>MSNTAASEKPMTQTTRSAPSAFETIKRENCFKGFYKLDKLHVRHELFAGGMSKEISRELFVRHDAVCVLPYDAKRDEVVLIEQFRVGAMKKTNNPWLVELVAGLIDKDEQPEEVAHREAEEEAGLKFEALWPITKYFPSPGGSDEFVHLFLGRCSSEGAGGLHGLEAEGEDIRVTVWSFDDALQAMKDGTIKNASTIIALQWLALNRAEIRGLWS</sequence>
<evidence type="ECO:0000256" key="4">
    <source>
        <dbReference type="ARBA" id="ARBA00013297"/>
    </source>
</evidence>
<dbReference type="PROSITE" id="PS00893">
    <property type="entry name" value="NUDIX_BOX"/>
    <property type="match status" value="1"/>
</dbReference>
<dbReference type="InterPro" id="IPR015797">
    <property type="entry name" value="NUDIX_hydrolase-like_dom_sf"/>
</dbReference>
<evidence type="ECO:0000313" key="18">
    <source>
        <dbReference type="Proteomes" id="UP000050297"/>
    </source>
</evidence>
<dbReference type="EMBL" id="LJPM01000413">
    <property type="protein sequence ID" value="KPW15899.1"/>
    <property type="molecule type" value="Genomic_DNA"/>
</dbReference>
<evidence type="ECO:0000256" key="12">
    <source>
        <dbReference type="ARBA" id="ARBA00049546"/>
    </source>
</evidence>
<feature type="binding site" evidence="13">
    <location>
        <position position="118"/>
    </location>
    <ligand>
        <name>Mg(2+)</name>
        <dbReference type="ChEBI" id="CHEBI:18420"/>
        <label>1</label>
    </ligand>
</feature>
<dbReference type="EC" id="3.6.1.13" evidence="3"/>
<comment type="similarity">
    <text evidence="2">Belongs to the Nudix hydrolase family. NudF subfamily.</text>
</comment>
<evidence type="ECO:0000256" key="15">
    <source>
        <dbReference type="SAM" id="MobiDB-lite"/>
    </source>
</evidence>
<evidence type="ECO:0000256" key="6">
    <source>
        <dbReference type="ARBA" id="ARBA00022801"/>
    </source>
</evidence>
<dbReference type="AlphaFoldDB" id="A0A0L8IMH1"/>
<keyword evidence="7 13" id="KW-0460">Magnesium</keyword>
<feature type="binding site" evidence="13">
    <location>
        <position position="170"/>
    </location>
    <ligand>
        <name>Mg(2+)</name>
        <dbReference type="ChEBI" id="CHEBI:18420"/>
        <label>1</label>
    </ligand>
</feature>
<dbReference type="Proteomes" id="UP000050297">
    <property type="component" value="Unassembled WGS sequence"/>
</dbReference>
<feature type="domain" description="Nudix hydrolase" evidence="16">
    <location>
        <begin position="61"/>
        <end position="199"/>
    </location>
</feature>
<evidence type="ECO:0000259" key="16">
    <source>
        <dbReference type="PROSITE" id="PS51462"/>
    </source>
</evidence>
<evidence type="ECO:0000256" key="9">
    <source>
        <dbReference type="ARBA" id="ARBA00030162"/>
    </source>
</evidence>
<evidence type="ECO:0000256" key="10">
    <source>
        <dbReference type="ARBA" id="ARBA00030308"/>
    </source>
</evidence>